<proteinExistence type="predicted"/>
<dbReference type="Pfam" id="PF17161">
    <property type="entry name" value="DUF5123"/>
    <property type="match status" value="1"/>
</dbReference>
<evidence type="ECO:0000313" key="6">
    <source>
        <dbReference type="Proteomes" id="UP000261210"/>
    </source>
</evidence>
<dbReference type="EMBL" id="QSQU01000003">
    <property type="protein sequence ID" value="RGK66833.1"/>
    <property type="molecule type" value="Genomic_DNA"/>
</dbReference>
<sequence>MNMNFIKSTKYTVLSGLFIALTVLLSSCEKANDWETDSAYNRLFRSTKLAVSPSINDAEVIWNNTINTDYYIIEVNTSELTAENYQEGSVIFGEDKSIKSSPYTIEGLDANTSYYIRIRSCSETASPSKWVYPENTSFKTKTEQLIEEISTITGSTAIITWKKNQSVTHFLLTNTETSAVTNIPISAEMNAEGSYQLTDLAASTTYTIGIYNTVNGEDILRGEKSFQTTENFPDGYTPVYLTAADDPNEVLAAQSGNVVLVVPHSTAITFSKTVIVPEAVTSIVFWGASGGAEQATMTTKTILTLGNKDVVRFYNLNVDAQGDYFFNLQKGADMTDDISTNINTLLIESCTISNSKSLVRAKEGISIQINKVSVSKSIINGCSGDMFAYKESTVAQIPVTEITNSTLIKPQGRIFYAGNAASFSIDYCTMYGWGGSKAMLELGDKNTLGMSLAIKNTILANGGSNRKAHNANAAANLSLTIEKVYGTNDMTFHSTLGDVTKYDKPSTEVFENPEEGNFKIIDALFPSSIGDPRWTE</sequence>
<dbReference type="AlphaFoldDB" id="A0A3E4NNG7"/>
<dbReference type="Proteomes" id="UP000283369">
    <property type="component" value="Unassembled WGS sequence"/>
</dbReference>
<dbReference type="RefSeq" id="WP_074707667.1">
    <property type="nucleotide sequence ID" value="NZ_FNRP01000025.1"/>
</dbReference>
<evidence type="ECO:0000313" key="3">
    <source>
        <dbReference type="EMBL" id="KAB6422744.1"/>
    </source>
</evidence>
<accession>A0A3E4NNG7</accession>
<protein>
    <submittedName>
        <fullName evidence="4">DUF5123 domain-containing protein</fullName>
    </submittedName>
</protein>
<evidence type="ECO:0000313" key="8">
    <source>
        <dbReference type="Proteomes" id="UP000471447"/>
    </source>
</evidence>
<name>A0A3E4NNG7_9BACE</name>
<evidence type="ECO:0000256" key="1">
    <source>
        <dbReference type="SAM" id="SignalP"/>
    </source>
</evidence>
<reference evidence="3 8" key="2">
    <citation type="journal article" date="2019" name="Nat. Med.">
        <title>A library of human gut bacterial isolates paired with longitudinal multiomics data enables mechanistic microbiome research.</title>
        <authorList>
            <person name="Poyet M."/>
            <person name="Groussin M."/>
            <person name="Gibbons S.M."/>
            <person name="Avila-Pacheco J."/>
            <person name="Jiang X."/>
            <person name="Kearney S.M."/>
            <person name="Perrotta A.R."/>
            <person name="Berdy B."/>
            <person name="Zhao S."/>
            <person name="Lieberman T.D."/>
            <person name="Swanson P.K."/>
            <person name="Smith M."/>
            <person name="Roesemann S."/>
            <person name="Alexander J.E."/>
            <person name="Rich S.A."/>
            <person name="Livny J."/>
            <person name="Vlamakis H."/>
            <person name="Clish C."/>
            <person name="Bullock K."/>
            <person name="Deik A."/>
            <person name="Scott J."/>
            <person name="Pierce K.A."/>
            <person name="Xavier R.J."/>
            <person name="Alm E.J."/>
        </authorList>
    </citation>
    <scope>NUCLEOTIDE SEQUENCE [LARGE SCALE GENOMIC DNA]</scope>
    <source>
        <strain evidence="3 8">BIOML-A7</strain>
    </source>
</reference>
<gene>
    <name evidence="5" type="ORF">DWW25_04245</name>
    <name evidence="4" type="ORF">DXD03_02880</name>
    <name evidence="3" type="ORF">GAZ26_13625</name>
</gene>
<dbReference type="PROSITE" id="PS51257">
    <property type="entry name" value="PROKAR_LIPOPROTEIN"/>
    <property type="match status" value="1"/>
</dbReference>
<feature type="chain" id="PRO_5033375048" evidence="1">
    <location>
        <begin position="32"/>
        <end position="536"/>
    </location>
</feature>
<evidence type="ECO:0000313" key="4">
    <source>
        <dbReference type="EMBL" id="RGK66833.1"/>
    </source>
</evidence>
<evidence type="ECO:0000313" key="7">
    <source>
        <dbReference type="Proteomes" id="UP000283369"/>
    </source>
</evidence>
<evidence type="ECO:0000313" key="5">
    <source>
        <dbReference type="EMBL" id="RGV17880.1"/>
    </source>
</evidence>
<keyword evidence="1" id="KW-0732">Signal</keyword>
<evidence type="ECO:0000259" key="2">
    <source>
        <dbReference type="Pfam" id="PF17161"/>
    </source>
</evidence>
<dbReference type="InterPro" id="IPR036116">
    <property type="entry name" value="FN3_sf"/>
</dbReference>
<dbReference type="InterPro" id="IPR033427">
    <property type="entry name" value="DUF5123"/>
</dbReference>
<dbReference type="EMBL" id="QRYV01000007">
    <property type="protein sequence ID" value="RGV17880.1"/>
    <property type="molecule type" value="Genomic_DNA"/>
</dbReference>
<dbReference type="Proteomes" id="UP000471447">
    <property type="component" value="Unassembled WGS sequence"/>
</dbReference>
<reference evidence="6 7" key="1">
    <citation type="submission" date="2018-08" db="EMBL/GenBank/DDBJ databases">
        <title>A genome reference for cultivated species of the human gut microbiota.</title>
        <authorList>
            <person name="Zou Y."/>
            <person name="Xue W."/>
            <person name="Luo G."/>
        </authorList>
    </citation>
    <scope>NUCLEOTIDE SEQUENCE [LARGE SCALE GENOMIC DNA]</scope>
    <source>
        <strain evidence="5 7">AF14-7</strain>
        <strain evidence="4 6">TF10-34</strain>
    </source>
</reference>
<dbReference type="EMBL" id="WDCG01000013">
    <property type="protein sequence ID" value="KAB6422744.1"/>
    <property type="molecule type" value="Genomic_DNA"/>
</dbReference>
<dbReference type="Proteomes" id="UP000261210">
    <property type="component" value="Unassembled WGS sequence"/>
</dbReference>
<feature type="signal peptide" evidence="1">
    <location>
        <begin position="1"/>
        <end position="31"/>
    </location>
</feature>
<dbReference type="SUPFAM" id="SSF49265">
    <property type="entry name" value="Fibronectin type III"/>
    <property type="match status" value="1"/>
</dbReference>
<feature type="domain" description="DUF5123" evidence="2">
    <location>
        <begin position="423"/>
        <end position="534"/>
    </location>
</feature>
<organism evidence="4 6">
    <name type="scientific">Bacteroides xylanisolvens</name>
    <dbReference type="NCBI Taxonomy" id="371601"/>
    <lineage>
        <taxon>Bacteria</taxon>
        <taxon>Pseudomonadati</taxon>
        <taxon>Bacteroidota</taxon>
        <taxon>Bacteroidia</taxon>
        <taxon>Bacteroidales</taxon>
        <taxon>Bacteroidaceae</taxon>
        <taxon>Bacteroides</taxon>
    </lineage>
</organism>
<comment type="caution">
    <text evidence="4">The sequence shown here is derived from an EMBL/GenBank/DDBJ whole genome shotgun (WGS) entry which is preliminary data.</text>
</comment>